<dbReference type="SUPFAM" id="SSF75005">
    <property type="entry name" value="Arabinanase/levansucrase/invertase"/>
    <property type="match status" value="1"/>
</dbReference>
<accession>A0ABT8LAN6</accession>
<comment type="caution">
    <text evidence="6">The sequence shown here is derived from an EMBL/GenBank/DDBJ whole genome shotgun (WGS) entry which is preliminary data.</text>
</comment>
<proteinExistence type="inferred from homology"/>
<evidence type="ECO:0000256" key="1">
    <source>
        <dbReference type="ARBA" id="ARBA00004834"/>
    </source>
</evidence>
<keyword evidence="3 5" id="KW-0378">Hydrolase</keyword>
<evidence type="ECO:0000256" key="3">
    <source>
        <dbReference type="ARBA" id="ARBA00022801"/>
    </source>
</evidence>
<dbReference type="InterPro" id="IPR006710">
    <property type="entry name" value="Glyco_hydro_43"/>
</dbReference>
<evidence type="ECO:0000256" key="2">
    <source>
        <dbReference type="ARBA" id="ARBA00009865"/>
    </source>
</evidence>
<comment type="similarity">
    <text evidence="2 5">Belongs to the glycosyl hydrolase 43 family.</text>
</comment>
<reference evidence="6" key="1">
    <citation type="submission" date="2023-06" db="EMBL/GenBank/DDBJ databases">
        <title>Genomic of Agaribacillus aureum.</title>
        <authorList>
            <person name="Wang G."/>
        </authorList>
    </citation>
    <scope>NUCLEOTIDE SEQUENCE</scope>
    <source>
        <strain evidence="6">BMA12</strain>
    </source>
</reference>
<keyword evidence="4 5" id="KW-0326">Glycosidase</keyword>
<protein>
    <submittedName>
        <fullName evidence="6">Glycoside hydrolase family 43 protein</fullName>
    </submittedName>
</protein>
<evidence type="ECO:0000313" key="6">
    <source>
        <dbReference type="EMBL" id="MDN5214733.1"/>
    </source>
</evidence>
<sequence length="331" mass="38120">MKTLTSLAFIFFPYLIFSQVGETKLLLTEEIRIRDPYIFADSVTQSYYMYAQMDNRLGGRGDDTKPKGVEVYVSADLKQWKQPETVLLLPDNFWARNMVWAPEMHKYNGKYYLFVTLTSSERHKNMKRPEGQESWPNFHKRGTQIFVANSPMGPFEAFDNKPHTPENWMALDGTLYVEKNKPYMVFCHEWVEIVDGSIDYIKLSSDLSKPVGNPHKMFHASEANWSTSKTNKVTDGCFMYKTKSGKLIMIWSSFGVKGYAIGIAESKSGKLKGPWIQQDELLFEQNGGHGMIFKTFESKLFLALHQPNSPRGQERLKLFEIEDTGISLKLK</sequence>
<evidence type="ECO:0000256" key="4">
    <source>
        <dbReference type="ARBA" id="ARBA00023295"/>
    </source>
</evidence>
<gene>
    <name evidence="6" type="ORF">QQ020_21825</name>
</gene>
<dbReference type="Gene3D" id="2.115.10.20">
    <property type="entry name" value="Glycosyl hydrolase domain, family 43"/>
    <property type="match status" value="1"/>
</dbReference>
<evidence type="ECO:0000313" key="7">
    <source>
        <dbReference type="Proteomes" id="UP001172083"/>
    </source>
</evidence>
<dbReference type="RefSeq" id="WP_346760072.1">
    <property type="nucleotide sequence ID" value="NZ_JAUJEB010000005.1"/>
</dbReference>
<dbReference type="PANTHER" id="PTHR43301">
    <property type="entry name" value="ARABINAN ENDO-1,5-ALPHA-L-ARABINOSIDASE"/>
    <property type="match status" value="1"/>
</dbReference>
<organism evidence="6 7">
    <name type="scientific">Agaribacillus aureus</name>
    <dbReference type="NCBI Taxonomy" id="3051825"/>
    <lineage>
        <taxon>Bacteria</taxon>
        <taxon>Pseudomonadati</taxon>
        <taxon>Bacteroidota</taxon>
        <taxon>Cytophagia</taxon>
        <taxon>Cytophagales</taxon>
        <taxon>Splendidivirgaceae</taxon>
        <taxon>Agaribacillus</taxon>
    </lineage>
</organism>
<dbReference type="GO" id="GO:0016787">
    <property type="term" value="F:hydrolase activity"/>
    <property type="evidence" value="ECO:0007669"/>
    <property type="project" value="UniProtKB-KW"/>
</dbReference>
<keyword evidence="7" id="KW-1185">Reference proteome</keyword>
<evidence type="ECO:0000256" key="5">
    <source>
        <dbReference type="RuleBase" id="RU361187"/>
    </source>
</evidence>
<dbReference type="InterPro" id="IPR023296">
    <property type="entry name" value="Glyco_hydro_beta-prop_sf"/>
</dbReference>
<dbReference type="Pfam" id="PF04616">
    <property type="entry name" value="Glyco_hydro_43"/>
    <property type="match status" value="1"/>
</dbReference>
<dbReference type="Proteomes" id="UP001172083">
    <property type="component" value="Unassembled WGS sequence"/>
</dbReference>
<name>A0ABT8LAN6_9BACT</name>
<comment type="pathway">
    <text evidence="1">Glycan metabolism; L-arabinan degradation.</text>
</comment>
<dbReference type="CDD" id="cd08981">
    <property type="entry name" value="GH43_Bt1873-like"/>
    <property type="match status" value="1"/>
</dbReference>
<dbReference type="InterPro" id="IPR050727">
    <property type="entry name" value="GH43_arabinanases"/>
</dbReference>
<dbReference type="PANTHER" id="PTHR43301:SF3">
    <property type="entry name" value="ARABINAN ENDO-1,5-ALPHA-L-ARABINOSIDASE A-RELATED"/>
    <property type="match status" value="1"/>
</dbReference>
<dbReference type="EMBL" id="JAUJEB010000005">
    <property type="protein sequence ID" value="MDN5214733.1"/>
    <property type="molecule type" value="Genomic_DNA"/>
</dbReference>